<dbReference type="PANTHER" id="PTHR24388">
    <property type="entry name" value="ZINC FINGER PROTEIN"/>
    <property type="match status" value="1"/>
</dbReference>
<dbReference type="GO" id="GO:0008270">
    <property type="term" value="F:zinc ion binding"/>
    <property type="evidence" value="ECO:0007669"/>
    <property type="project" value="UniProtKB-KW"/>
</dbReference>
<dbReference type="GO" id="GO:0010468">
    <property type="term" value="P:regulation of gene expression"/>
    <property type="evidence" value="ECO:0007669"/>
    <property type="project" value="UniProtKB-ARBA"/>
</dbReference>
<evidence type="ECO:0000256" key="1">
    <source>
        <dbReference type="ARBA" id="ARBA00003767"/>
    </source>
</evidence>
<dbReference type="InterPro" id="IPR013087">
    <property type="entry name" value="Znf_C2H2_type"/>
</dbReference>
<feature type="region of interest" description="Disordered" evidence="15">
    <location>
        <begin position="137"/>
        <end position="158"/>
    </location>
</feature>
<name>A0ABD0M1S7_9CAEN</name>
<comment type="function">
    <text evidence="1">May be involved in transcriptional regulation.</text>
</comment>
<keyword evidence="8" id="KW-0862">Zinc</keyword>
<dbReference type="AlphaFoldDB" id="A0ABD0M1S7"/>
<evidence type="ECO:0000313" key="17">
    <source>
        <dbReference type="EMBL" id="KAK7505864.1"/>
    </source>
</evidence>
<dbReference type="Pfam" id="PF23611">
    <property type="entry name" value="zf-C2H2_16"/>
    <property type="match status" value="1"/>
</dbReference>
<comment type="subcellular location">
    <subcellularLocation>
        <location evidence="2">Nucleus</location>
    </subcellularLocation>
</comment>
<sequence length="613" mass="67317">MLSTSRRRETRNTSGAKRESVLQHCHRDSASVWNTGWQIRVNDVYLDYLTCGKCAQEFPLPNITDFINHKTSTCHPQSAQQHGQGFTPGSQEPALSCFICLRDFRTARGVLQHIQFEHNLKIFMQKAPLSVDRPFLVDDKQTSPAPSAENGTSPRVTTLTTTTSNQAATVMHISDNITVSRSKKSNLPVTCAKLASLDGATICCSGAECKVTINPKSTSAPKKCCSSVVPKKRDRHMKEHESEDAELAHQEQSALETLATLRGRVLLNQQARACQSKTQKIQIISISDECITDQHTVIVKPGVTLTMEKTPPNSTADNQLQQSTLTSADDSFDQDQTTRAMQDANRESAQILAEMMYQAVTQSQIPQILPAQDSAVHLQPSMTLALAGETMSQTTLAEPPSSFFATPSASFSAVPLACTSYIPQPPFSQDSNLSNPASSSVTERLPQSVDVQQLPDLDMLSPSIRLFESLEQVSVGTSGVPSPGATPFDSSSGNCGVGDGSGQTMQEEVDSCTQGSRKRRYPTSRPFKCSDCDQAFNQRIHLKKHMSKHTGVKPFKCSVCQYSTVERSHLRAHVRIHTGEKPFSCPHCDYATAQNSTLKIHLKRHHKNQKQET</sequence>
<dbReference type="InterPro" id="IPR050527">
    <property type="entry name" value="Snail/Krueppel_Znf"/>
</dbReference>
<feature type="domain" description="C2H2-type" evidence="16">
    <location>
        <begin position="583"/>
        <end position="611"/>
    </location>
</feature>
<keyword evidence="11" id="KW-0238">DNA-binding</keyword>
<evidence type="ECO:0000256" key="5">
    <source>
        <dbReference type="ARBA" id="ARBA00022723"/>
    </source>
</evidence>
<dbReference type="GO" id="GO:0005634">
    <property type="term" value="C:nucleus"/>
    <property type="evidence" value="ECO:0007669"/>
    <property type="project" value="UniProtKB-SubCell"/>
</dbReference>
<dbReference type="Pfam" id="PF25491">
    <property type="entry name" value="CCHC_BCL-11A"/>
    <property type="match status" value="1"/>
</dbReference>
<dbReference type="PANTHER" id="PTHR24388:SF104">
    <property type="entry name" value="AT-RICH BINDING PROTEIN-RELATED"/>
    <property type="match status" value="1"/>
</dbReference>
<evidence type="ECO:0000313" key="18">
    <source>
        <dbReference type="Proteomes" id="UP001519460"/>
    </source>
</evidence>
<feature type="domain" description="C2H2-type" evidence="16">
    <location>
        <begin position="555"/>
        <end position="582"/>
    </location>
</feature>
<dbReference type="SMART" id="SM00355">
    <property type="entry name" value="ZnF_C2H2"/>
    <property type="match status" value="5"/>
</dbReference>
<feature type="region of interest" description="Disordered" evidence="15">
    <location>
        <begin position="476"/>
        <end position="505"/>
    </location>
</feature>
<keyword evidence="4" id="KW-1017">Isopeptide bond</keyword>
<evidence type="ECO:0000256" key="9">
    <source>
        <dbReference type="ARBA" id="ARBA00022843"/>
    </source>
</evidence>
<evidence type="ECO:0000256" key="7">
    <source>
        <dbReference type="ARBA" id="ARBA00022771"/>
    </source>
</evidence>
<dbReference type="FunFam" id="3.30.160.60:FF:001370">
    <property type="entry name" value="Zinc finger protein"/>
    <property type="match status" value="1"/>
</dbReference>
<dbReference type="EMBL" id="JACVVK020000009">
    <property type="protein sequence ID" value="KAK7505864.1"/>
    <property type="molecule type" value="Genomic_DNA"/>
</dbReference>
<reference evidence="17 18" key="1">
    <citation type="journal article" date="2023" name="Sci. Data">
        <title>Genome assembly of the Korean intertidal mud-creeper Batillaria attramentaria.</title>
        <authorList>
            <person name="Patra A.K."/>
            <person name="Ho P.T."/>
            <person name="Jun S."/>
            <person name="Lee S.J."/>
            <person name="Kim Y."/>
            <person name="Won Y.J."/>
        </authorList>
    </citation>
    <scope>NUCLEOTIDE SEQUENCE [LARGE SCALE GENOMIC DNA]</scope>
    <source>
        <strain evidence="17">Wonlab-2016</strain>
    </source>
</reference>
<feature type="region of interest" description="Disordered" evidence="15">
    <location>
        <begin position="1"/>
        <end position="20"/>
    </location>
</feature>
<evidence type="ECO:0000256" key="12">
    <source>
        <dbReference type="ARBA" id="ARBA00023163"/>
    </source>
</evidence>
<proteinExistence type="inferred from homology"/>
<dbReference type="InterPro" id="IPR036236">
    <property type="entry name" value="Znf_C2H2_sf"/>
</dbReference>
<dbReference type="Pfam" id="PF00096">
    <property type="entry name" value="zf-C2H2"/>
    <property type="match status" value="2"/>
</dbReference>
<evidence type="ECO:0000256" key="13">
    <source>
        <dbReference type="ARBA" id="ARBA00023242"/>
    </source>
</evidence>
<feature type="domain" description="C2H2-type" evidence="16">
    <location>
        <begin position="527"/>
        <end position="554"/>
    </location>
</feature>
<feature type="compositionally biased region" description="Polar residues" evidence="15">
    <location>
        <begin position="142"/>
        <end position="156"/>
    </location>
</feature>
<evidence type="ECO:0000256" key="14">
    <source>
        <dbReference type="PROSITE-ProRule" id="PRU00042"/>
    </source>
</evidence>
<evidence type="ECO:0000256" key="3">
    <source>
        <dbReference type="ARBA" id="ARBA00006991"/>
    </source>
</evidence>
<evidence type="ECO:0000256" key="15">
    <source>
        <dbReference type="SAM" id="MobiDB-lite"/>
    </source>
</evidence>
<dbReference type="InterPro" id="IPR057448">
    <property type="entry name" value="BCL-11A_Znf_CCHC"/>
</dbReference>
<evidence type="ECO:0000256" key="6">
    <source>
        <dbReference type="ARBA" id="ARBA00022737"/>
    </source>
</evidence>
<accession>A0ABD0M1S7</accession>
<evidence type="ECO:0000256" key="2">
    <source>
        <dbReference type="ARBA" id="ARBA00004123"/>
    </source>
</evidence>
<evidence type="ECO:0000259" key="16">
    <source>
        <dbReference type="PROSITE" id="PS50157"/>
    </source>
</evidence>
<dbReference type="FunFam" id="3.30.160.60:FF:000075">
    <property type="entry name" value="Putative zinc finger protein 536"/>
    <property type="match status" value="1"/>
</dbReference>
<keyword evidence="5" id="KW-0479">Metal-binding</keyword>
<dbReference type="PROSITE" id="PS50157">
    <property type="entry name" value="ZINC_FINGER_C2H2_2"/>
    <property type="match status" value="3"/>
</dbReference>
<dbReference type="PROSITE" id="PS00028">
    <property type="entry name" value="ZINC_FINGER_C2H2_1"/>
    <property type="match status" value="2"/>
</dbReference>
<keyword evidence="10" id="KW-0805">Transcription regulation</keyword>
<dbReference type="SUPFAM" id="SSF57667">
    <property type="entry name" value="beta-beta-alpha zinc fingers"/>
    <property type="match status" value="2"/>
</dbReference>
<keyword evidence="12" id="KW-0804">Transcription</keyword>
<keyword evidence="7 14" id="KW-0863">Zinc-finger</keyword>
<keyword evidence="13" id="KW-0539">Nucleus</keyword>
<dbReference type="InterPro" id="IPR056438">
    <property type="entry name" value="Znf-C2H2_CTCF"/>
</dbReference>
<dbReference type="Proteomes" id="UP001519460">
    <property type="component" value="Unassembled WGS sequence"/>
</dbReference>
<organism evidence="17 18">
    <name type="scientific">Batillaria attramentaria</name>
    <dbReference type="NCBI Taxonomy" id="370345"/>
    <lineage>
        <taxon>Eukaryota</taxon>
        <taxon>Metazoa</taxon>
        <taxon>Spiralia</taxon>
        <taxon>Lophotrochozoa</taxon>
        <taxon>Mollusca</taxon>
        <taxon>Gastropoda</taxon>
        <taxon>Caenogastropoda</taxon>
        <taxon>Sorbeoconcha</taxon>
        <taxon>Cerithioidea</taxon>
        <taxon>Batillariidae</taxon>
        <taxon>Batillaria</taxon>
    </lineage>
</organism>
<protein>
    <recommendedName>
        <fullName evidence="16">C2H2-type domain-containing protein</fullName>
    </recommendedName>
</protein>
<dbReference type="Gene3D" id="3.30.160.60">
    <property type="entry name" value="Classic Zinc Finger"/>
    <property type="match status" value="3"/>
</dbReference>
<evidence type="ECO:0000256" key="4">
    <source>
        <dbReference type="ARBA" id="ARBA00022499"/>
    </source>
</evidence>
<keyword evidence="9" id="KW-0832">Ubl conjugation</keyword>
<dbReference type="GO" id="GO:0003690">
    <property type="term" value="F:double-stranded DNA binding"/>
    <property type="evidence" value="ECO:0007669"/>
    <property type="project" value="UniProtKB-ARBA"/>
</dbReference>
<evidence type="ECO:0000256" key="11">
    <source>
        <dbReference type="ARBA" id="ARBA00023125"/>
    </source>
</evidence>
<evidence type="ECO:0000256" key="8">
    <source>
        <dbReference type="ARBA" id="ARBA00022833"/>
    </source>
</evidence>
<comment type="caution">
    <text evidence="17">The sequence shown here is derived from an EMBL/GenBank/DDBJ whole genome shotgun (WGS) entry which is preliminary data.</text>
</comment>
<keyword evidence="18" id="KW-1185">Reference proteome</keyword>
<keyword evidence="6" id="KW-0677">Repeat</keyword>
<dbReference type="FunFam" id="3.30.160.60:FF:000247">
    <property type="entry name" value="Zinc finger protein 236"/>
    <property type="match status" value="1"/>
</dbReference>
<gene>
    <name evidence="17" type="ORF">BaRGS_00003135</name>
</gene>
<evidence type="ECO:0000256" key="10">
    <source>
        <dbReference type="ARBA" id="ARBA00023015"/>
    </source>
</evidence>
<comment type="similarity">
    <text evidence="3">Belongs to the krueppel C2H2-type zinc-finger protein family.</text>
</comment>